<accession>A0ABT0K651</accession>
<sequence length="147" mass="16484">MAKIVELWNKEELPIKDGVYFSSGKSIAISISTYPDLVIEKGSEFDLEGFLNEGPEEITNIDIMQKVTVNDKFQCFLGEGSHGSEGFIAYLTIGGELEWVMYFEQSNPFVKVVKLSNETIEVESSANYKLIINVDEPENFIASSKIQ</sequence>
<dbReference type="EMBL" id="JAGQDC010000001">
    <property type="protein sequence ID" value="MCL1027495.1"/>
    <property type="molecule type" value="Genomic_DNA"/>
</dbReference>
<gene>
    <name evidence="1" type="ORF">KAJ71_00330</name>
</gene>
<reference evidence="1" key="1">
    <citation type="submission" date="2021-04" db="EMBL/GenBank/DDBJ databases">
        <title>Genome sequence of Serratia sp. arafor3.</title>
        <authorList>
            <person name="Besaury L."/>
        </authorList>
    </citation>
    <scope>NUCLEOTIDE SEQUENCE</scope>
    <source>
        <strain evidence="1">Arafor3</strain>
    </source>
</reference>
<dbReference type="Proteomes" id="UP001165275">
    <property type="component" value="Unassembled WGS sequence"/>
</dbReference>
<organism evidence="1 2">
    <name type="scientific">Serratia silvae</name>
    <dbReference type="NCBI Taxonomy" id="2824122"/>
    <lineage>
        <taxon>Bacteria</taxon>
        <taxon>Pseudomonadati</taxon>
        <taxon>Pseudomonadota</taxon>
        <taxon>Gammaproteobacteria</taxon>
        <taxon>Enterobacterales</taxon>
        <taxon>Yersiniaceae</taxon>
        <taxon>Serratia</taxon>
    </lineage>
</organism>
<keyword evidence="2" id="KW-1185">Reference proteome</keyword>
<name>A0ABT0K651_9GAMM</name>
<proteinExistence type="predicted"/>
<dbReference type="RefSeq" id="WP_248943860.1">
    <property type="nucleotide sequence ID" value="NZ_CBCSGY010000061.1"/>
</dbReference>
<comment type="caution">
    <text evidence="1">The sequence shown here is derived from an EMBL/GenBank/DDBJ whole genome shotgun (WGS) entry which is preliminary data.</text>
</comment>
<protein>
    <submittedName>
        <fullName evidence="1">Uncharacterized protein</fullName>
    </submittedName>
</protein>
<evidence type="ECO:0000313" key="1">
    <source>
        <dbReference type="EMBL" id="MCL1027495.1"/>
    </source>
</evidence>
<evidence type="ECO:0000313" key="2">
    <source>
        <dbReference type="Proteomes" id="UP001165275"/>
    </source>
</evidence>